<dbReference type="PANTHER" id="PTHR12049">
    <property type="entry name" value="PROTEIN ARGININE METHYLTRANSFERASE NDUFAF7, MITOCHONDRIAL"/>
    <property type="match status" value="1"/>
</dbReference>
<protein>
    <submittedName>
        <fullName evidence="4">SAM-dependent methyltransferase, MidA family</fullName>
    </submittedName>
</protein>
<keyword evidence="1 4" id="KW-0489">Methyltransferase</keyword>
<name>A0A1H6LQE6_9RHOB</name>
<evidence type="ECO:0000256" key="1">
    <source>
        <dbReference type="ARBA" id="ARBA00022603"/>
    </source>
</evidence>
<sequence>MTPLARIIAARIRAEGPMALDDYMRLCLMHPQHGYYSTRDPFGTHGDFTTAPEISQMFGELVGLAIAQSWLDQGAPVPFTLAELGPGRGTLMADVLRATARVPGFRQAATVALVETSSHLRGMQRERLGEVLHLDSVADLPQAPLFLIANEFFDALPIRQIQRTAQGWAERMVTLDASGALALALGAPQPLPLDGPEGEIRETCPEGAAIMALVAGRIASHGGAAIVIDYGTWDGRGDSLQALRAHAHDDPLAHPGDADLTAHVDFAPLAAAAIRAGALASVPEPQGPWLRALGIEARAARLAAAGDTGAAEALDRLTAPARMGHLFKAMAVWAKDSPPPPGFRPLPLRDGAAPHDRSGPGGAGPAT</sequence>
<dbReference type="InterPro" id="IPR003788">
    <property type="entry name" value="NDUFAF7"/>
</dbReference>
<dbReference type="Pfam" id="PF02636">
    <property type="entry name" value="Methyltransf_28"/>
    <property type="match status" value="1"/>
</dbReference>
<dbReference type="Gene3D" id="3.40.50.12710">
    <property type="match status" value="1"/>
</dbReference>
<dbReference type="STRING" id="65735.SAMN04488075_1532"/>
<dbReference type="Proteomes" id="UP000199125">
    <property type="component" value="Unassembled WGS sequence"/>
</dbReference>
<keyword evidence="5" id="KW-1185">Reference proteome</keyword>
<dbReference type="InterPro" id="IPR038375">
    <property type="entry name" value="NDUFAF7_sf"/>
</dbReference>
<evidence type="ECO:0000256" key="3">
    <source>
        <dbReference type="SAM" id="MobiDB-lite"/>
    </source>
</evidence>
<evidence type="ECO:0000313" key="5">
    <source>
        <dbReference type="Proteomes" id="UP000199125"/>
    </source>
</evidence>
<dbReference type="EMBL" id="FNXG01000002">
    <property type="protein sequence ID" value="SEH86982.1"/>
    <property type="molecule type" value="Genomic_DNA"/>
</dbReference>
<feature type="region of interest" description="Disordered" evidence="3">
    <location>
        <begin position="338"/>
        <end position="367"/>
    </location>
</feature>
<dbReference type="SUPFAM" id="SSF53335">
    <property type="entry name" value="S-adenosyl-L-methionine-dependent methyltransferases"/>
    <property type="match status" value="1"/>
</dbReference>
<organism evidence="4 5">
    <name type="scientific">Paracoccus alkenifer</name>
    <dbReference type="NCBI Taxonomy" id="65735"/>
    <lineage>
        <taxon>Bacteria</taxon>
        <taxon>Pseudomonadati</taxon>
        <taxon>Pseudomonadota</taxon>
        <taxon>Alphaproteobacteria</taxon>
        <taxon>Rhodobacterales</taxon>
        <taxon>Paracoccaceae</taxon>
        <taxon>Paracoccus</taxon>
    </lineage>
</organism>
<gene>
    <name evidence="4" type="ORF">SAMN04488075_1532</name>
</gene>
<dbReference type="GO" id="GO:0032259">
    <property type="term" value="P:methylation"/>
    <property type="evidence" value="ECO:0007669"/>
    <property type="project" value="UniProtKB-KW"/>
</dbReference>
<evidence type="ECO:0000256" key="2">
    <source>
        <dbReference type="ARBA" id="ARBA00022679"/>
    </source>
</evidence>
<dbReference type="AlphaFoldDB" id="A0A1H6LQE6"/>
<reference evidence="5" key="1">
    <citation type="submission" date="2016-10" db="EMBL/GenBank/DDBJ databases">
        <authorList>
            <person name="Varghese N."/>
            <person name="Submissions S."/>
        </authorList>
    </citation>
    <scope>NUCLEOTIDE SEQUENCE [LARGE SCALE GENOMIC DNA]</scope>
    <source>
        <strain evidence="5">DSM 11593</strain>
    </source>
</reference>
<proteinExistence type="predicted"/>
<dbReference type="InterPro" id="IPR029063">
    <property type="entry name" value="SAM-dependent_MTases_sf"/>
</dbReference>
<dbReference type="OrthoDB" id="9794208at2"/>
<keyword evidence="2 4" id="KW-0808">Transferase</keyword>
<dbReference type="RefSeq" id="WP_090847551.1">
    <property type="nucleotide sequence ID" value="NZ_FNXG01000002.1"/>
</dbReference>
<evidence type="ECO:0000313" key="4">
    <source>
        <dbReference type="EMBL" id="SEH86982.1"/>
    </source>
</evidence>
<dbReference type="PANTHER" id="PTHR12049:SF7">
    <property type="entry name" value="PROTEIN ARGININE METHYLTRANSFERASE NDUFAF7, MITOCHONDRIAL"/>
    <property type="match status" value="1"/>
</dbReference>
<dbReference type="GO" id="GO:0035243">
    <property type="term" value="F:protein-arginine omega-N symmetric methyltransferase activity"/>
    <property type="evidence" value="ECO:0007669"/>
    <property type="project" value="TreeGrafter"/>
</dbReference>
<accession>A0A1H6LQE6</accession>